<dbReference type="Pfam" id="PF00512">
    <property type="entry name" value="HisKA"/>
    <property type="match status" value="1"/>
</dbReference>
<feature type="domain" description="HAMP" evidence="17">
    <location>
        <begin position="195"/>
        <end position="247"/>
    </location>
</feature>
<dbReference type="Pfam" id="PF00672">
    <property type="entry name" value="HAMP"/>
    <property type="match status" value="1"/>
</dbReference>
<dbReference type="GO" id="GO:0000155">
    <property type="term" value="F:phosphorelay sensor kinase activity"/>
    <property type="evidence" value="ECO:0007669"/>
    <property type="project" value="InterPro"/>
</dbReference>
<evidence type="ECO:0000256" key="13">
    <source>
        <dbReference type="ARBA" id="ARBA00023136"/>
    </source>
</evidence>
<keyword evidence="11 15" id="KW-1133">Transmembrane helix</keyword>
<dbReference type="EC" id="2.7.13.3" evidence="3"/>
<evidence type="ECO:0000259" key="16">
    <source>
        <dbReference type="PROSITE" id="PS50109"/>
    </source>
</evidence>
<keyword evidence="8" id="KW-0547">Nucleotide-binding</keyword>
<comment type="subcellular location">
    <subcellularLocation>
        <location evidence="2">Cell membrane</location>
        <topology evidence="2">Multi-pass membrane protein</topology>
    </subcellularLocation>
</comment>
<feature type="coiled-coil region" evidence="14">
    <location>
        <begin position="228"/>
        <end position="262"/>
    </location>
</feature>
<dbReference type="SMART" id="SM00387">
    <property type="entry name" value="HATPase_c"/>
    <property type="match status" value="1"/>
</dbReference>
<evidence type="ECO:0000256" key="10">
    <source>
        <dbReference type="ARBA" id="ARBA00022840"/>
    </source>
</evidence>
<dbReference type="PROSITE" id="PS50885">
    <property type="entry name" value="HAMP"/>
    <property type="match status" value="1"/>
</dbReference>
<evidence type="ECO:0000256" key="11">
    <source>
        <dbReference type="ARBA" id="ARBA00022989"/>
    </source>
</evidence>
<evidence type="ECO:0000256" key="1">
    <source>
        <dbReference type="ARBA" id="ARBA00000085"/>
    </source>
</evidence>
<proteinExistence type="predicted"/>
<evidence type="ECO:0000256" key="9">
    <source>
        <dbReference type="ARBA" id="ARBA00022777"/>
    </source>
</evidence>
<organism evidence="18 19">
    <name type="scientific">Halalkalibacter wakoensis JCM 9140</name>
    <dbReference type="NCBI Taxonomy" id="1236970"/>
    <lineage>
        <taxon>Bacteria</taxon>
        <taxon>Bacillati</taxon>
        <taxon>Bacillota</taxon>
        <taxon>Bacilli</taxon>
        <taxon>Bacillales</taxon>
        <taxon>Bacillaceae</taxon>
        <taxon>Halalkalibacter</taxon>
    </lineage>
</organism>
<dbReference type="SUPFAM" id="SSF47384">
    <property type="entry name" value="Homodimeric domain of signal transducing histidine kinase"/>
    <property type="match status" value="1"/>
</dbReference>
<feature type="transmembrane region" description="Helical" evidence="15">
    <location>
        <begin position="174"/>
        <end position="195"/>
    </location>
</feature>
<dbReference type="FunFam" id="3.30.565.10:FF:000006">
    <property type="entry name" value="Sensor histidine kinase WalK"/>
    <property type="match status" value="1"/>
</dbReference>
<dbReference type="FunFam" id="1.10.287.130:FF:000001">
    <property type="entry name" value="Two-component sensor histidine kinase"/>
    <property type="match status" value="1"/>
</dbReference>
<keyword evidence="10" id="KW-0067">ATP-binding</keyword>
<dbReference type="Gene3D" id="1.10.287.130">
    <property type="match status" value="1"/>
</dbReference>
<gene>
    <name evidence="18" type="ORF">JCM9140_450</name>
</gene>
<evidence type="ECO:0000256" key="14">
    <source>
        <dbReference type="SAM" id="Coils"/>
    </source>
</evidence>
<dbReference type="InterPro" id="IPR004358">
    <property type="entry name" value="Sig_transdc_His_kin-like_C"/>
</dbReference>
<dbReference type="PANTHER" id="PTHR45528:SF1">
    <property type="entry name" value="SENSOR HISTIDINE KINASE CPXA"/>
    <property type="match status" value="1"/>
</dbReference>
<dbReference type="STRING" id="1236970.JCM9140_450"/>
<dbReference type="InterPro" id="IPR036097">
    <property type="entry name" value="HisK_dim/P_sf"/>
</dbReference>
<dbReference type="InterPro" id="IPR003661">
    <property type="entry name" value="HisK_dim/P_dom"/>
</dbReference>
<reference evidence="18" key="1">
    <citation type="journal article" date="2014" name="Genome Announc.">
        <title>Draft Genome Sequences of Three Alkaliphilic Bacillus Strains, Bacillus wakoensis JCM 9140T, Bacillus akibai JCM 9157T, and Bacillus hemicellulosilyticus JCM 9152T.</title>
        <authorList>
            <person name="Yuki M."/>
            <person name="Oshima K."/>
            <person name="Suda W."/>
            <person name="Oshida Y."/>
            <person name="Kitamura K."/>
            <person name="Iida T."/>
            <person name="Hattori M."/>
            <person name="Ohkuma M."/>
        </authorList>
    </citation>
    <scope>NUCLEOTIDE SEQUENCE [LARGE SCALE GENOMIC DNA]</scope>
    <source>
        <strain evidence="18">JCM 9140</strain>
    </source>
</reference>
<dbReference type="SUPFAM" id="SSF158472">
    <property type="entry name" value="HAMP domain-like"/>
    <property type="match status" value="1"/>
</dbReference>
<protein>
    <recommendedName>
        <fullName evidence="3">histidine kinase</fullName>
        <ecNumber evidence="3">2.7.13.3</ecNumber>
    </recommendedName>
</protein>
<evidence type="ECO:0000313" key="19">
    <source>
        <dbReference type="Proteomes" id="UP000018890"/>
    </source>
</evidence>
<sequence>MFKKLMRWLNQSLFRRLLFSFFTIFILGIALIGIQISISTTDYLTNQQRQEMLRQARNVNATIQSTEERTANITQTIENLGQFSSYNIWLMNESGEIVAASSGDMMIGELIHDSLMEDLLRGQNSIQVMQIDEEERPMLSVAVPWYDDDEIRGGIILHSPIAGIKSTVRNIREIVLWAILGGLIIVGLSVSYLSWTISKPLRRVEEAANEIALGNYQKRVSHHLPDEVGELVKSFNRMTEKLDQIEKERDSLEQKRNDFIANISHELRTPLTAMKGFLEALQDGLVKDPESQQKYFNIMYRETEYLNHLVNDLMDLIKLEKNEVSLDLYDIHIREVIDVVVYNLKPSIKEKENKIHIHCDKDVPLILADSLRLEQIFKNIIHNANKFTENGSIAICITLEQNEVLVSITDNGIGIPSHDLARIWDRFFKVDRVRTKKGRGTGLGLAIVKELVNLHNGTITASSQLGEGTTFTVKFPVHRYPKL</sequence>
<evidence type="ECO:0000256" key="4">
    <source>
        <dbReference type="ARBA" id="ARBA00022475"/>
    </source>
</evidence>
<dbReference type="Gene3D" id="1.10.8.500">
    <property type="entry name" value="HAMP domain in histidine kinase"/>
    <property type="match status" value="1"/>
</dbReference>
<dbReference type="EMBL" id="BAUT01000002">
    <property type="protein sequence ID" value="GAE24515.1"/>
    <property type="molecule type" value="Genomic_DNA"/>
</dbReference>
<dbReference type="OrthoDB" id="3436at2"/>
<evidence type="ECO:0000256" key="3">
    <source>
        <dbReference type="ARBA" id="ARBA00012438"/>
    </source>
</evidence>
<dbReference type="SMART" id="SM00388">
    <property type="entry name" value="HisKA"/>
    <property type="match status" value="1"/>
</dbReference>
<evidence type="ECO:0000256" key="12">
    <source>
        <dbReference type="ARBA" id="ARBA00023012"/>
    </source>
</evidence>
<keyword evidence="13 15" id="KW-0472">Membrane</keyword>
<keyword evidence="4" id="KW-1003">Cell membrane</keyword>
<dbReference type="InterPro" id="IPR003660">
    <property type="entry name" value="HAMP_dom"/>
</dbReference>
<keyword evidence="12" id="KW-0902">Two-component regulatory system</keyword>
<feature type="domain" description="Histidine kinase" evidence="16">
    <location>
        <begin position="262"/>
        <end position="479"/>
    </location>
</feature>
<dbReference type="InterPro" id="IPR003594">
    <property type="entry name" value="HATPase_dom"/>
</dbReference>
<evidence type="ECO:0000313" key="18">
    <source>
        <dbReference type="EMBL" id="GAE24515.1"/>
    </source>
</evidence>
<evidence type="ECO:0000256" key="6">
    <source>
        <dbReference type="ARBA" id="ARBA00022679"/>
    </source>
</evidence>
<dbReference type="PANTHER" id="PTHR45528">
    <property type="entry name" value="SENSOR HISTIDINE KINASE CPXA"/>
    <property type="match status" value="1"/>
</dbReference>
<comment type="catalytic activity">
    <reaction evidence="1">
        <text>ATP + protein L-histidine = ADP + protein N-phospho-L-histidine.</text>
        <dbReference type="EC" id="2.7.13.3"/>
    </reaction>
</comment>
<keyword evidence="19" id="KW-1185">Reference proteome</keyword>
<name>W4PXW3_9BACI</name>
<dbReference type="AlphaFoldDB" id="W4PXW3"/>
<keyword evidence="5" id="KW-0597">Phosphoprotein</keyword>
<evidence type="ECO:0000256" key="15">
    <source>
        <dbReference type="SAM" id="Phobius"/>
    </source>
</evidence>
<evidence type="ECO:0000256" key="8">
    <source>
        <dbReference type="ARBA" id="ARBA00022741"/>
    </source>
</evidence>
<dbReference type="InterPro" id="IPR050398">
    <property type="entry name" value="HssS/ArlS-like"/>
</dbReference>
<keyword evidence="7 15" id="KW-0812">Transmembrane</keyword>
<dbReference type="Gene3D" id="3.30.450.20">
    <property type="entry name" value="PAS domain"/>
    <property type="match status" value="1"/>
</dbReference>
<comment type="caution">
    <text evidence="18">The sequence shown here is derived from an EMBL/GenBank/DDBJ whole genome shotgun (WGS) entry which is preliminary data.</text>
</comment>
<dbReference type="GO" id="GO:0005524">
    <property type="term" value="F:ATP binding"/>
    <property type="evidence" value="ECO:0007669"/>
    <property type="project" value="UniProtKB-KW"/>
</dbReference>
<dbReference type="CDD" id="cd06225">
    <property type="entry name" value="HAMP"/>
    <property type="match status" value="1"/>
</dbReference>
<dbReference type="PROSITE" id="PS50109">
    <property type="entry name" value="HIS_KIN"/>
    <property type="match status" value="1"/>
</dbReference>
<keyword evidence="9" id="KW-0418">Kinase</keyword>
<dbReference type="Pfam" id="PF02518">
    <property type="entry name" value="HATPase_c"/>
    <property type="match status" value="1"/>
</dbReference>
<dbReference type="RefSeq" id="WP_052002002.1">
    <property type="nucleotide sequence ID" value="NZ_BAUT01000002.1"/>
</dbReference>
<dbReference type="SUPFAM" id="SSF55874">
    <property type="entry name" value="ATPase domain of HSP90 chaperone/DNA topoisomerase II/histidine kinase"/>
    <property type="match status" value="1"/>
</dbReference>
<dbReference type="PRINTS" id="PR00344">
    <property type="entry name" value="BCTRLSENSOR"/>
</dbReference>
<evidence type="ECO:0000259" key="17">
    <source>
        <dbReference type="PROSITE" id="PS50885"/>
    </source>
</evidence>
<keyword evidence="6" id="KW-0808">Transferase</keyword>
<evidence type="ECO:0000256" key="2">
    <source>
        <dbReference type="ARBA" id="ARBA00004651"/>
    </source>
</evidence>
<dbReference type="InterPro" id="IPR005467">
    <property type="entry name" value="His_kinase_dom"/>
</dbReference>
<dbReference type="Gene3D" id="3.30.565.10">
    <property type="entry name" value="Histidine kinase-like ATPase, C-terminal domain"/>
    <property type="match status" value="1"/>
</dbReference>
<dbReference type="Proteomes" id="UP000018890">
    <property type="component" value="Unassembled WGS sequence"/>
</dbReference>
<dbReference type="CDD" id="cd00082">
    <property type="entry name" value="HisKA"/>
    <property type="match status" value="1"/>
</dbReference>
<accession>W4PXW3</accession>
<dbReference type="InterPro" id="IPR036890">
    <property type="entry name" value="HATPase_C_sf"/>
</dbReference>
<dbReference type="GO" id="GO:0005886">
    <property type="term" value="C:plasma membrane"/>
    <property type="evidence" value="ECO:0007669"/>
    <property type="project" value="UniProtKB-SubCell"/>
</dbReference>
<keyword evidence="14" id="KW-0175">Coiled coil</keyword>
<evidence type="ECO:0000256" key="7">
    <source>
        <dbReference type="ARBA" id="ARBA00022692"/>
    </source>
</evidence>
<dbReference type="SMART" id="SM00304">
    <property type="entry name" value="HAMP"/>
    <property type="match status" value="1"/>
</dbReference>
<evidence type="ECO:0000256" key="5">
    <source>
        <dbReference type="ARBA" id="ARBA00022553"/>
    </source>
</evidence>